<comment type="caution">
    <text evidence="2">The sequence shown here is derived from an EMBL/GenBank/DDBJ whole genome shotgun (WGS) entry which is preliminary data.</text>
</comment>
<evidence type="ECO:0000313" key="3">
    <source>
        <dbReference type="Proteomes" id="UP001155241"/>
    </source>
</evidence>
<proteinExistence type="predicted"/>
<organism evidence="2 3">
    <name type="scientific">Aeoliella straminimaris</name>
    <dbReference type="NCBI Taxonomy" id="2954799"/>
    <lineage>
        <taxon>Bacteria</taxon>
        <taxon>Pseudomonadati</taxon>
        <taxon>Planctomycetota</taxon>
        <taxon>Planctomycetia</taxon>
        <taxon>Pirellulales</taxon>
        <taxon>Lacipirellulaceae</taxon>
        <taxon>Aeoliella</taxon>
    </lineage>
</organism>
<dbReference type="RefSeq" id="WP_252854057.1">
    <property type="nucleotide sequence ID" value="NZ_JAMXLR010000062.1"/>
</dbReference>
<reference evidence="2" key="1">
    <citation type="submission" date="2022-06" db="EMBL/GenBank/DDBJ databases">
        <title>Aeoliella straminimaris, a novel planctomycete from sediments.</title>
        <authorList>
            <person name="Vitorino I.R."/>
            <person name="Lage O.M."/>
        </authorList>
    </citation>
    <scope>NUCLEOTIDE SEQUENCE</scope>
    <source>
        <strain evidence="2">ICT_H6.2</strain>
    </source>
</reference>
<dbReference type="AlphaFoldDB" id="A0A9X2JHL3"/>
<evidence type="ECO:0000313" key="2">
    <source>
        <dbReference type="EMBL" id="MCO6045941.1"/>
    </source>
</evidence>
<feature type="region of interest" description="Disordered" evidence="1">
    <location>
        <begin position="19"/>
        <end position="55"/>
    </location>
</feature>
<gene>
    <name evidence="2" type="ORF">NG895_18735</name>
</gene>
<dbReference type="Proteomes" id="UP001155241">
    <property type="component" value="Unassembled WGS sequence"/>
</dbReference>
<protein>
    <submittedName>
        <fullName evidence="2">Uncharacterized protein</fullName>
    </submittedName>
</protein>
<evidence type="ECO:0000256" key="1">
    <source>
        <dbReference type="SAM" id="MobiDB-lite"/>
    </source>
</evidence>
<dbReference type="EMBL" id="JAMXLR010000062">
    <property type="protein sequence ID" value="MCO6045941.1"/>
    <property type="molecule type" value="Genomic_DNA"/>
</dbReference>
<feature type="compositionally biased region" description="Polar residues" evidence="1">
    <location>
        <begin position="20"/>
        <end position="32"/>
    </location>
</feature>
<accession>A0A9X2JHL3</accession>
<name>A0A9X2JHL3_9BACT</name>
<keyword evidence="3" id="KW-1185">Reference proteome</keyword>
<sequence>MSRAGDGIRTRDVQLGKLAASSSKRLSQNNLEPANDPRCTAGCTNPAENAHEAAESVGGPLEDERLELSAADSDLQAVIDAWSGLPDAVQAGILAMVRLCGVPESRE</sequence>